<organism evidence="2 3">
    <name type="scientific">Pseudonocardia humida</name>
    <dbReference type="NCBI Taxonomy" id="2800819"/>
    <lineage>
        <taxon>Bacteria</taxon>
        <taxon>Bacillati</taxon>
        <taxon>Actinomycetota</taxon>
        <taxon>Actinomycetes</taxon>
        <taxon>Pseudonocardiales</taxon>
        <taxon>Pseudonocardiaceae</taxon>
        <taxon>Pseudonocardia</taxon>
    </lineage>
</organism>
<name>A0ABT0ZW26_9PSEU</name>
<accession>A0ABT0ZW26</accession>
<dbReference type="Proteomes" id="UP001165283">
    <property type="component" value="Unassembled WGS sequence"/>
</dbReference>
<dbReference type="Pfam" id="PF04328">
    <property type="entry name" value="Sel_put"/>
    <property type="match status" value="1"/>
</dbReference>
<feature type="region of interest" description="Disordered" evidence="1">
    <location>
        <begin position="30"/>
        <end position="64"/>
    </location>
</feature>
<evidence type="ECO:0000313" key="3">
    <source>
        <dbReference type="Proteomes" id="UP001165283"/>
    </source>
</evidence>
<protein>
    <submittedName>
        <fullName evidence="2">YbdD/YjiX family protein</fullName>
    </submittedName>
</protein>
<sequence>MIAALRRAGSGVLWYLREVSGEADYDRYLARHEREHPGTPPLTRREFEKRRMDRAQEHPQSRCC</sequence>
<reference evidence="2" key="1">
    <citation type="submission" date="2021-04" db="EMBL/GenBank/DDBJ databases">
        <title>Pseudonocardia sp. nov., isolated from sandy soil of mangrove forest.</title>
        <authorList>
            <person name="Zan Z."/>
            <person name="Huang R."/>
            <person name="Liu W."/>
        </authorList>
    </citation>
    <scope>NUCLEOTIDE SEQUENCE</scope>
    <source>
        <strain evidence="2">S2-4</strain>
    </source>
</reference>
<proteinExistence type="predicted"/>
<evidence type="ECO:0000256" key="1">
    <source>
        <dbReference type="SAM" id="MobiDB-lite"/>
    </source>
</evidence>
<dbReference type="EMBL" id="JAGSOV010000017">
    <property type="protein sequence ID" value="MCO1654954.1"/>
    <property type="molecule type" value="Genomic_DNA"/>
</dbReference>
<dbReference type="RefSeq" id="WP_252436708.1">
    <property type="nucleotide sequence ID" value="NZ_JAGSOV010000017.1"/>
</dbReference>
<gene>
    <name evidence="2" type="ORF">KDL28_07765</name>
</gene>
<evidence type="ECO:0000313" key="2">
    <source>
        <dbReference type="EMBL" id="MCO1654954.1"/>
    </source>
</evidence>
<keyword evidence="3" id="KW-1185">Reference proteome</keyword>
<dbReference type="InterPro" id="IPR007423">
    <property type="entry name" value="Sel_put"/>
</dbReference>
<comment type="caution">
    <text evidence="2">The sequence shown here is derived from an EMBL/GenBank/DDBJ whole genome shotgun (WGS) entry which is preliminary data.</text>
</comment>